<protein>
    <submittedName>
        <fullName evidence="2">Major paralogous domain-containing protein</fullName>
    </submittedName>
</protein>
<accession>A0A1M5QYL8</accession>
<dbReference type="InterPro" id="IPR011871">
    <property type="entry name" value="Fib_succ_major"/>
</dbReference>
<name>A0A1M5QYL8_9BACT</name>
<dbReference type="AlphaFoldDB" id="A0A1M5QYL8"/>
<reference evidence="2 3" key="1">
    <citation type="submission" date="2016-11" db="EMBL/GenBank/DDBJ databases">
        <authorList>
            <person name="Jaros S."/>
            <person name="Januszkiewicz K."/>
            <person name="Wedrychowicz H."/>
        </authorList>
    </citation>
    <scope>NUCLEOTIDE SEQUENCE [LARGE SCALE GENOMIC DNA]</scope>
    <source>
        <strain evidence="2 3">DSM 24574</strain>
    </source>
</reference>
<proteinExistence type="predicted"/>
<sequence>MNMNTKNWESNTIQKHVSVILLCALLACVNSCTEENNPEAQLPTLTTLTISNITSASATSGGNITDDGGAEVTARGVCWSTNASPTVSDSKTMDGTGTGTFASSLNELAKNTTYHVRAYAINKVGTAYGNELSFMTTDILTVPILLATTPVSAIGQTSAVSGGIVSSDGGAGVTMRGVCWSVNHNPTTDDAKTTDGPGTGSFTSTLSGLMLNTKYYVRAYATNNIGTGYGEETYFTTLGSSGVPGDVVDADGNAYKSVTIGSQIWMTENLKTTTYSDGTPIAFITDSLGWLADNQGAYTWYRNDSIHYSGTYGALYNWYAVNTGKLCPTDWHVPSEDEWITLQNYLIAHGFNYDGTTNGDWKTNNKIAKALSDITTWESSGDLGSPGNTDFPSNRNATGFNARAGGFKDFYGSFGFFVSQGLWFPYAGLEGSWWTSSEEVPGAVSAFWHQISTYQSGVLRSHNDKYYGLSIRCVKN</sequence>
<evidence type="ECO:0000313" key="2">
    <source>
        <dbReference type="EMBL" id="SHH19192.1"/>
    </source>
</evidence>
<keyword evidence="3" id="KW-1185">Reference proteome</keyword>
<feature type="domain" description="Fibrobacter succinogenes major paralogous" evidence="1">
    <location>
        <begin position="258"/>
        <end position="475"/>
    </location>
</feature>
<dbReference type="InterPro" id="IPR036116">
    <property type="entry name" value="FN3_sf"/>
</dbReference>
<dbReference type="SUPFAM" id="SSF49265">
    <property type="entry name" value="Fibronectin type III"/>
    <property type="match status" value="1"/>
</dbReference>
<dbReference type="Pfam" id="PF09603">
    <property type="entry name" value="Fib_succ_major"/>
    <property type="match status" value="1"/>
</dbReference>
<dbReference type="STRING" id="947013.SAMN04488109_3094"/>
<gene>
    <name evidence="2" type="ORF">SAMN04488109_3094</name>
</gene>
<evidence type="ECO:0000259" key="1">
    <source>
        <dbReference type="Pfam" id="PF09603"/>
    </source>
</evidence>
<dbReference type="NCBIfam" id="TIGR02145">
    <property type="entry name" value="Fib_succ_major"/>
    <property type="match status" value="1"/>
</dbReference>
<dbReference type="EMBL" id="FQWQ01000002">
    <property type="protein sequence ID" value="SHH19192.1"/>
    <property type="molecule type" value="Genomic_DNA"/>
</dbReference>
<dbReference type="PROSITE" id="PS51257">
    <property type="entry name" value="PROKAR_LIPOPROTEIN"/>
    <property type="match status" value="1"/>
</dbReference>
<evidence type="ECO:0000313" key="3">
    <source>
        <dbReference type="Proteomes" id="UP000184212"/>
    </source>
</evidence>
<organism evidence="2 3">
    <name type="scientific">Chryseolinea serpens</name>
    <dbReference type="NCBI Taxonomy" id="947013"/>
    <lineage>
        <taxon>Bacteria</taxon>
        <taxon>Pseudomonadati</taxon>
        <taxon>Bacteroidota</taxon>
        <taxon>Cytophagia</taxon>
        <taxon>Cytophagales</taxon>
        <taxon>Fulvivirgaceae</taxon>
        <taxon>Chryseolinea</taxon>
    </lineage>
</organism>
<dbReference type="Proteomes" id="UP000184212">
    <property type="component" value="Unassembled WGS sequence"/>
</dbReference>